<feature type="signal peptide" evidence="10">
    <location>
        <begin position="1"/>
        <end position="18"/>
    </location>
</feature>
<evidence type="ECO:0000259" key="13">
    <source>
        <dbReference type="Pfam" id="PF22969"/>
    </source>
</evidence>
<evidence type="ECO:0000256" key="2">
    <source>
        <dbReference type="ARBA" id="ARBA00007313"/>
    </source>
</evidence>
<comment type="similarity">
    <text evidence="2">Belongs to the NUP210 family.</text>
</comment>
<keyword evidence="5 9" id="KW-1133">Transmembrane helix</keyword>
<dbReference type="InterPro" id="IPR045197">
    <property type="entry name" value="NUP210-like"/>
</dbReference>
<keyword evidence="6 9" id="KW-0472">Membrane</keyword>
<dbReference type="OMA" id="HNMYEGT"/>
<comment type="subcellular location">
    <subcellularLocation>
        <location evidence="1">Nucleus membrane</location>
        <topology evidence="1">Single-pass membrane protein</topology>
    </subcellularLocation>
</comment>
<evidence type="ECO:0000313" key="17">
    <source>
        <dbReference type="Proteomes" id="UP000006769"/>
    </source>
</evidence>
<dbReference type="InterPro" id="IPR055096">
    <property type="entry name" value="Ig_NUP210_1st"/>
</dbReference>
<evidence type="ECO:0000256" key="3">
    <source>
        <dbReference type="ARBA" id="ARBA00022692"/>
    </source>
</evidence>
<dbReference type="InterPro" id="IPR056899">
    <property type="entry name" value="Ig_NUP210_9th"/>
</dbReference>
<accession>K2H1H9</accession>
<dbReference type="Pfam" id="PF22962">
    <property type="entry name" value="Ig_NUP210_7th"/>
    <property type="match status" value="1"/>
</dbReference>
<protein>
    <submittedName>
        <fullName evidence="16">Nuclear pore protein, putative</fullName>
    </submittedName>
</protein>
<evidence type="ECO:0000256" key="8">
    <source>
        <dbReference type="ARBA" id="ARBA00023242"/>
    </source>
</evidence>
<dbReference type="Gene3D" id="2.60.40.1080">
    <property type="match status" value="1"/>
</dbReference>
<feature type="domain" description="NUP210 Ig-like" evidence="15">
    <location>
        <begin position="1101"/>
        <end position="1210"/>
    </location>
</feature>
<dbReference type="OrthoDB" id="16413at2759"/>
<dbReference type="RefSeq" id="XP_008856257.1">
    <property type="nucleotide sequence ID" value="XM_008858035.1"/>
</dbReference>
<dbReference type="GeneID" id="20072433"/>
<feature type="chain" id="PRO_5003860366" evidence="10">
    <location>
        <begin position="19"/>
        <end position="1701"/>
    </location>
</feature>
<evidence type="ECO:0000259" key="14">
    <source>
        <dbReference type="Pfam" id="PF24902"/>
    </source>
</evidence>
<feature type="domain" description="NUP210 Ig-like" evidence="12">
    <location>
        <begin position="17"/>
        <end position="104"/>
    </location>
</feature>
<evidence type="ECO:0000256" key="9">
    <source>
        <dbReference type="SAM" id="Phobius"/>
    </source>
</evidence>
<dbReference type="Pfam" id="PF26181">
    <property type="entry name" value="Ig_NUP210_13th"/>
    <property type="match status" value="1"/>
</dbReference>
<dbReference type="Proteomes" id="UP000006769">
    <property type="component" value="Unassembled WGS sequence"/>
</dbReference>
<dbReference type="InterPro" id="IPR055097">
    <property type="entry name" value="Ig_NUP210_2nd"/>
</dbReference>
<feature type="domain" description="NUP210 Ig-like" evidence="14">
    <location>
        <begin position="842"/>
        <end position="911"/>
    </location>
</feature>
<feature type="transmembrane region" description="Helical" evidence="9">
    <location>
        <begin position="1654"/>
        <end position="1675"/>
    </location>
</feature>
<dbReference type="Pfam" id="PF22967">
    <property type="entry name" value="Ig_NUP210_1st"/>
    <property type="match status" value="1"/>
</dbReference>
<reference evidence="16 17" key="1">
    <citation type="submission" date="2011-11" db="EMBL/GenBank/DDBJ databases">
        <authorList>
            <person name="Hannick L."/>
            <person name="Karamycheva S."/>
            <person name="Lorenzi H."/>
            <person name="Caler E."/>
        </authorList>
    </citation>
    <scope>NUCLEOTIDE SEQUENCE [LARGE SCALE GENOMIC DNA]</scope>
    <source>
        <strain evidence="16 17">P19</strain>
    </source>
</reference>
<evidence type="ECO:0000259" key="12">
    <source>
        <dbReference type="Pfam" id="PF22967"/>
    </source>
</evidence>
<dbReference type="GO" id="GO:0031965">
    <property type="term" value="C:nuclear membrane"/>
    <property type="evidence" value="ECO:0007669"/>
    <property type="project" value="UniProtKB-SubCell"/>
</dbReference>
<dbReference type="Pfam" id="PF24902">
    <property type="entry name" value="Ig_NUP210_9th"/>
    <property type="match status" value="1"/>
</dbReference>
<name>K2H1H9_ENTNP</name>
<dbReference type="PANTHER" id="PTHR23019">
    <property type="entry name" value="NUCLEAR PORE MEMBRANE GLYCOPROTEIN GP210-RELATED"/>
    <property type="match status" value="1"/>
</dbReference>
<dbReference type="VEuPathDB" id="AmoebaDB:ENU1_056970"/>
<feature type="domain" description="NUP210 Ig-like" evidence="11">
    <location>
        <begin position="607"/>
        <end position="688"/>
    </location>
</feature>
<dbReference type="PANTHER" id="PTHR23019:SF0">
    <property type="entry name" value="NUCLEAR PORE MEMBRANE GLYCOPROTEIN 210"/>
    <property type="match status" value="1"/>
</dbReference>
<evidence type="ECO:0000259" key="11">
    <source>
        <dbReference type="Pfam" id="PF22962"/>
    </source>
</evidence>
<evidence type="ECO:0000259" key="15">
    <source>
        <dbReference type="Pfam" id="PF26181"/>
    </source>
</evidence>
<dbReference type="GO" id="GO:0005643">
    <property type="term" value="C:nuclear pore"/>
    <property type="evidence" value="ECO:0007669"/>
    <property type="project" value="TreeGrafter"/>
</dbReference>
<dbReference type="InterPro" id="IPR058779">
    <property type="entry name" value="Ig_NUP210_13th"/>
</dbReference>
<dbReference type="InterPro" id="IPR055099">
    <property type="entry name" value="Ig_NUP210_7th"/>
</dbReference>
<evidence type="ECO:0000256" key="10">
    <source>
        <dbReference type="SAM" id="SignalP"/>
    </source>
</evidence>
<evidence type="ECO:0000256" key="7">
    <source>
        <dbReference type="ARBA" id="ARBA00023180"/>
    </source>
</evidence>
<feature type="domain" description="NUP210 Ig-like" evidence="13">
    <location>
        <begin position="113"/>
        <end position="219"/>
    </location>
</feature>
<evidence type="ECO:0000313" key="16">
    <source>
        <dbReference type="EMBL" id="EKE41408.1"/>
    </source>
</evidence>
<evidence type="ECO:0000256" key="6">
    <source>
        <dbReference type="ARBA" id="ARBA00023136"/>
    </source>
</evidence>
<proteinExistence type="inferred from homology"/>
<keyword evidence="3 9" id="KW-0812">Transmembrane</keyword>
<evidence type="ECO:0000256" key="4">
    <source>
        <dbReference type="ARBA" id="ARBA00022729"/>
    </source>
</evidence>
<evidence type="ECO:0000256" key="1">
    <source>
        <dbReference type="ARBA" id="ARBA00004590"/>
    </source>
</evidence>
<dbReference type="EMBL" id="JH926054">
    <property type="protein sequence ID" value="EKE41408.1"/>
    <property type="molecule type" value="Genomic_DNA"/>
</dbReference>
<dbReference type="SUPFAM" id="SSF49373">
    <property type="entry name" value="Invasin/intimin cell-adhesion fragments"/>
    <property type="match status" value="2"/>
</dbReference>
<keyword evidence="4 10" id="KW-0732">Signal</keyword>
<keyword evidence="7" id="KW-0325">Glycoprotein</keyword>
<gene>
    <name evidence="16" type="ORF">ENU1_056970</name>
</gene>
<organism evidence="16 17">
    <name type="scientific">Entamoeba nuttalli (strain P19)</name>
    <name type="common">Amoeba</name>
    <dbReference type="NCBI Taxonomy" id="1076696"/>
    <lineage>
        <taxon>Eukaryota</taxon>
        <taxon>Amoebozoa</taxon>
        <taxon>Evosea</taxon>
        <taxon>Archamoebae</taxon>
        <taxon>Mastigamoebida</taxon>
        <taxon>Entamoebidae</taxon>
        <taxon>Entamoeba</taxon>
    </lineage>
</organism>
<evidence type="ECO:0000256" key="5">
    <source>
        <dbReference type="ARBA" id="ARBA00022989"/>
    </source>
</evidence>
<sequence length="1701" mass="185884">MLLAIILLISLSYGHTSSMNVPSVLLPYPTKQHSIDYTIEATNGCFQWSTSNPTVSTLYPIGGKCSTQCKISVQPTTKKGRQSFWVYAVDELQHVNLRTEVTIDSINRIDVVTTTRLMNKDDYEVLEIAGYDAIGNKFSTLEGIPVTWSIDSVNGTKGNGGDYVRIEKFSTAGHTLKLKASETILDMERYHLSTSKVLVKGLELGKAQMTAQLTEEPTKVSSVILTVLQILVVLPEKDLYVLPNTKIPYQVFTTKRNELGPQIVMPNPNYKWVSYNEDIVSIQQNGLASAYKNGKAVISVMYIETPESIQKRTINVVSPYKVRLVWKEIRGVWQWIEGKTYEVKPELVDSHGNAISYVSNAEYKITLNGGIKVISNEPGYTSFIVATEKEGRASISASFVKGNGFSVRGNSVYCIQDIIISQQVIASPKKLKLAVPGTAGCKIIAHGGHGEYVYSVNGESVAVTNDGVVFPRSAGKVNVTVSDSRNSENFDIVIVEASEVASIEIGNDVAEVIVGGTLNFTALARDTDGIYFDTCSSAAVNWKVMQPEIFQLKTNSTSQKAEILASKSGSTTLVATYGKGIAEVQVFAYEKLQLSYKSSRDPHIVKASGFKISYEGGPLPWYLNKGLYFTNITLRNRIADVYNMGNNQLFFVCKEYGKSMVMITVGNKIGKTHNYTVHTSAKMEFTCSEPSVLMLTTQEVYESDNTGKEIVTNNVPGICRERAVSGSDSVTSEMTVRVGEELDLIGYVKPSVTGMFTNSSSVEYVWSTSDRHMLSISRQINKEDHSSIHVSVGDSIGKVELRLTAIKYQKKYFNNARMSGKLDINNNLIRTITLNVVDVVSVSPKVVTLFNHPDNFVKLIASSGSGFYNFTTDTPNNVMIEHYGTDSSCIVRPRNESNTYIVANDVCFTGKNDEARVVVTVSDIHGVNIIVTDQIEIGETSELTFEAIDVNGQPFDESQYKFMDIKVTTDNSNVFLEKKGIKKYSITGSTVGMAMIVVTINNVQSKPSSVIIYEHFSCTPKEINLIPLAQEDIKCRGGPPLRSTVSHVILSGNAVQLNGDKVIGEIKGRSVIESRISFIELLSGEKREKGKENCEVIVRHLTGLRMDAHQTTLEVGGQTKIRVIGEADGVPVSIAATQLDFSWSQSDDIPLEILSVYHKTNITANEEMSHTVLLMAKKAGQTRVNVKIVNIQKGLPSAYKQLSASILIHVVDPFSSLCAGRCRNVIDMAVHSTTQIITNREPSEVTFQICEGSDIITVDAAGIVKSHGTPGSAVVHVVESETGETLSYVVKVHRIHAIELLPLYSSNGLSVGETMKFEMIPIGDRGRVLKPSYDKLVQFDLIPSGSASIIQSSNLSVVEVTAAKPGRVIVRVRSSEGVRLQDEVRVTVHHSVSPINPVVTVGSEIRFKTAGEAKWTTESRNIISIDSNGRAVAKSIGRTVVMTTSSTPAQTRVSVSPLESASLEPATVGSGRVLIPVTLYAEAGMVTQQSNVDLNLNAYCSIDQSTWAHASVEVVDGKIYCSVVAVPTTSGKVPNQVKLRFNAKDGFGKAVQAVAILPFRAGIVAKPGNLKIKTGEEANLDIFRAKGDVIVRDLTGKLQIREVTRSDGSASFVVRGMENVKGDIEILDGTETLKVFVEVGEIKERKLGRTSANALGPIVIAIISIILASLVFFLCQRRTDNGPAQYNPGYGYYNPQQQYRY</sequence>
<dbReference type="Pfam" id="PF22969">
    <property type="entry name" value="Ig_NUP210_2nd"/>
    <property type="match status" value="1"/>
</dbReference>
<dbReference type="InterPro" id="IPR008964">
    <property type="entry name" value="Invasin/intimin_cell_adhesion"/>
</dbReference>
<keyword evidence="8" id="KW-0539">Nucleus</keyword>